<dbReference type="RefSeq" id="WP_209988562.1">
    <property type="nucleotide sequence ID" value="NZ_JAGINO010000025.1"/>
</dbReference>
<sequence>MPKPQFSARVHVQETLSQDQILCLLTADAEGDVYPDAADIPGWLIGECQDLGLMMPGHCPGVRRLTDDGRDARDALLSD</sequence>
<gene>
    <name evidence="1" type="ORF">QO018_005147</name>
</gene>
<organism evidence="1 2">
    <name type="scientific">Azospirillum picis</name>
    <dbReference type="NCBI Taxonomy" id="488438"/>
    <lineage>
        <taxon>Bacteria</taxon>
        <taxon>Pseudomonadati</taxon>
        <taxon>Pseudomonadota</taxon>
        <taxon>Alphaproteobacteria</taxon>
        <taxon>Rhodospirillales</taxon>
        <taxon>Azospirillaceae</taxon>
        <taxon>Azospirillum</taxon>
    </lineage>
</organism>
<proteinExistence type="predicted"/>
<dbReference type="EMBL" id="JAUSVU010000024">
    <property type="protein sequence ID" value="MDQ0536253.1"/>
    <property type="molecule type" value="Genomic_DNA"/>
</dbReference>
<evidence type="ECO:0000313" key="1">
    <source>
        <dbReference type="EMBL" id="MDQ0536253.1"/>
    </source>
</evidence>
<reference evidence="1 2" key="1">
    <citation type="submission" date="2023-07" db="EMBL/GenBank/DDBJ databases">
        <title>Genomic Encyclopedia of Type Strains, Phase IV (KMG-IV): sequencing the most valuable type-strain genomes for metagenomic binning, comparative biology and taxonomic classification.</title>
        <authorList>
            <person name="Goeker M."/>
        </authorList>
    </citation>
    <scope>NUCLEOTIDE SEQUENCE [LARGE SCALE GENOMIC DNA]</scope>
    <source>
        <strain evidence="1 2">DSM 19922</strain>
    </source>
</reference>
<dbReference type="Proteomes" id="UP001244552">
    <property type="component" value="Unassembled WGS sequence"/>
</dbReference>
<accession>A0ABU0MST6</accession>
<comment type="caution">
    <text evidence="1">The sequence shown here is derived from an EMBL/GenBank/DDBJ whole genome shotgun (WGS) entry which is preliminary data.</text>
</comment>
<keyword evidence="2" id="KW-1185">Reference proteome</keyword>
<evidence type="ECO:0000313" key="2">
    <source>
        <dbReference type="Proteomes" id="UP001244552"/>
    </source>
</evidence>
<protein>
    <submittedName>
        <fullName evidence="1">Uncharacterized protein</fullName>
    </submittedName>
</protein>
<name>A0ABU0MST6_9PROT</name>